<dbReference type="Gene3D" id="3.40.50.620">
    <property type="entry name" value="HUPs"/>
    <property type="match status" value="1"/>
</dbReference>
<accession>A0A8T2RR51</accession>
<comment type="similarity">
    <text evidence="2">Belongs to the MnmA/TRMU family.</text>
</comment>
<evidence type="ECO:0000259" key="13">
    <source>
        <dbReference type="Pfam" id="PF20258"/>
    </source>
</evidence>
<keyword evidence="10" id="KW-1015">Disulfide bond</keyword>
<dbReference type="InterPro" id="IPR046885">
    <property type="entry name" value="MnmA-like_C"/>
</dbReference>
<dbReference type="InterPro" id="IPR051305">
    <property type="entry name" value="tRNA_2-thiouridylase_MnmA"/>
</dbReference>
<keyword evidence="4" id="KW-0820">tRNA-binding</keyword>
<dbReference type="GO" id="GO:0005524">
    <property type="term" value="F:ATP binding"/>
    <property type="evidence" value="ECO:0007669"/>
    <property type="project" value="UniProtKB-KW"/>
</dbReference>
<dbReference type="PANTHER" id="PTHR43052">
    <property type="match status" value="1"/>
</dbReference>
<feature type="domain" description="tRNA-specific 2-thiouridylase MnmA-like C-terminal" evidence="13">
    <location>
        <begin position="443"/>
        <end position="518"/>
    </location>
</feature>
<evidence type="ECO:0000256" key="5">
    <source>
        <dbReference type="ARBA" id="ARBA00022679"/>
    </source>
</evidence>
<dbReference type="FunFam" id="2.30.30.280:FF:000001">
    <property type="entry name" value="tRNA-specific 2-thiouridylase MnmA"/>
    <property type="match status" value="1"/>
</dbReference>
<name>A0A8T2RR51_CERRI</name>
<dbReference type="Pfam" id="PF03054">
    <property type="entry name" value="tRNA_Me_trans"/>
    <property type="match status" value="1"/>
</dbReference>
<keyword evidence="16" id="KW-1185">Reference proteome</keyword>
<evidence type="ECO:0000256" key="12">
    <source>
        <dbReference type="SAM" id="MobiDB-lite"/>
    </source>
</evidence>
<dbReference type="OrthoDB" id="3685at2759"/>
<dbReference type="Pfam" id="PF20259">
    <property type="entry name" value="tRNA_Me_trans_M"/>
    <property type="match status" value="1"/>
</dbReference>
<dbReference type="NCBIfam" id="NF001138">
    <property type="entry name" value="PRK00143.1"/>
    <property type="match status" value="1"/>
</dbReference>
<feature type="domain" description="tRNA-specific 2-thiouridylase MnmA-like central" evidence="14">
    <location>
        <begin position="371"/>
        <end position="433"/>
    </location>
</feature>
<dbReference type="Gene3D" id="2.30.30.280">
    <property type="entry name" value="Adenine nucleotide alpha hydrolases-like domains"/>
    <property type="match status" value="1"/>
</dbReference>
<dbReference type="Gene3D" id="2.40.30.10">
    <property type="entry name" value="Translation factors"/>
    <property type="match status" value="1"/>
</dbReference>
<evidence type="ECO:0000313" key="16">
    <source>
        <dbReference type="Proteomes" id="UP000825935"/>
    </source>
</evidence>
<organism evidence="15 16">
    <name type="scientific">Ceratopteris richardii</name>
    <name type="common">Triangle waterfern</name>
    <dbReference type="NCBI Taxonomy" id="49495"/>
    <lineage>
        <taxon>Eukaryota</taxon>
        <taxon>Viridiplantae</taxon>
        <taxon>Streptophyta</taxon>
        <taxon>Embryophyta</taxon>
        <taxon>Tracheophyta</taxon>
        <taxon>Polypodiopsida</taxon>
        <taxon>Polypodiidae</taxon>
        <taxon>Polypodiales</taxon>
        <taxon>Pteridineae</taxon>
        <taxon>Pteridaceae</taxon>
        <taxon>Parkerioideae</taxon>
        <taxon>Ceratopteris</taxon>
    </lineage>
</organism>
<evidence type="ECO:0000256" key="9">
    <source>
        <dbReference type="ARBA" id="ARBA00022884"/>
    </source>
</evidence>
<dbReference type="EMBL" id="CM035430">
    <property type="protein sequence ID" value="KAH7298959.1"/>
    <property type="molecule type" value="Genomic_DNA"/>
</dbReference>
<dbReference type="GO" id="GO:0061708">
    <property type="term" value="F:tRNA-5-taurinomethyluridine 2-sulfurtransferase"/>
    <property type="evidence" value="ECO:0007669"/>
    <property type="project" value="UniProtKB-EC"/>
</dbReference>
<dbReference type="GO" id="GO:0000049">
    <property type="term" value="F:tRNA binding"/>
    <property type="evidence" value="ECO:0007669"/>
    <property type="project" value="UniProtKB-KW"/>
</dbReference>
<dbReference type="NCBIfam" id="TIGR00420">
    <property type="entry name" value="trmU"/>
    <property type="match status" value="1"/>
</dbReference>
<feature type="compositionally biased region" description="Low complexity" evidence="12">
    <location>
        <begin position="123"/>
        <end position="139"/>
    </location>
</feature>
<keyword evidence="8" id="KW-0067">ATP-binding</keyword>
<feature type="region of interest" description="Disordered" evidence="12">
    <location>
        <begin position="67"/>
        <end position="89"/>
    </location>
</feature>
<comment type="catalytic activity">
    <reaction evidence="11">
        <text>5-taurinomethyluridine(34) in tRNA + S-sulfanyl-L-cysteinyl-[protein] + AH2 + ATP = 5-taurinomethyl-2-thiouridine(34) in tRNA + L-cysteinyl-[protein] + A + AMP + diphosphate + H(+)</text>
        <dbReference type="Rhea" id="RHEA:47040"/>
        <dbReference type="Rhea" id="RHEA-COMP:10131"/>
        <dbReference type="Rhea" id="RHEA-COMP:11726"/>
        <dbReference type="Rhea" id="RHEA-COMP:11732"/>
        <dbReference type="Rhea" id="RHEA-COMP:11733"/>
        <dbReference type="ChEBI" id="CHEBI:13193"/>
        <dbReference type="ChEBI" id="CHEBI:15378"/>
        <dbReference type="ChEBI" id="CHEBI:17499"/>
        <dbReference type="ChEBI" id="CHEBI:29950"/>
        <dbReference type="ChEBI" id="CHEBI:30616"/>
        <dbReference type="ChEBI" id="CHEBI:33019"/>
        <dbReference type="ChEBI" id="CHEBI:61963"/>
        <dbReference type="ChEBI" id="CHEBI:87171"/>
        <dbReference type="ChEBI" id="CHEBI:87172"/>
        <dbReference type="ChEBI" id="CHEBI:456215"/>
        <dbReference type="EC" id="2.8.1.14"/>
    </reaction>
</comment>
<keyword evidence="9" id="KW-0694">RNA-binding</keyword>
<dbReference type="InterPro" id="IPR023382">
    <property type="entry name" value="MnmA-like_central_sf"/>
</dbReference>
<dbReference type="SUPFAM" id="SSF52402">
    <property type="entry name" value="Adenine nucleotide alpha hydrolases-like"/>
    <property type="match status" value="1"/>
</dbReference>
<feature type="region of interest" description="Disordered" evidence="12">
    <location>
        <begin position="106"/>
        <end position="139"/>
    </location>
</feature>
<comment type="caution">
    <text evidence="15">The sequence shown here is derived from an EMBL/GenBank/DDBJ whole genome shotgun (WGS) entry which is preliminary data.</text>
</comment>
<evidence type="ECO:0000256" key="6">
    <source>
        <dbReference type="ARBA" id="ARBA00022694"/>
    </source>
</evidence>
<dbReference type="InterPro" id="IPR014729">
    <property type="entry name" value="Rossmann-like_a/b/a_fold"/>
</dbReference>
<evidence type="ECO:0000259" key="14">
    <source>
        <dbReference type="Pfam" id="PF20259"/>
    </source>
</evidence>
<dbReference type="AlphaFoldDB" id="A0A8T2RR51"/>
<evidence type="ECO:0000256" key="7">
    <source>
        <dbReference type="ARBA" id="ARBA00022741"/>
    </source>
</evidence>
<evidence type="ECO:0000256" key="2">
    <source>
        <dbReference type="ARBA" id="ARBA00006191"/>
    </source>
</evidence>
<reference evidence="15" key="1">
    <citation type="submission" date="2021-08" db="EMBL/GenBank/DDBJ databases">
        <title>WGS assembly of Ceratopteris richardii.</title>
        <authorList>
            <person name="Marchant D.B."/>
            <person name="Chen G."/>
            <person name="Jenkins J."/>
            <person name="Shu S."/>
            <person name="Leebens-Mack J."/>
            <person name="Grimwood J."/>
            <person name="Schmutz J."/>
            <person name="Soltis P."/>
            <person name="Soltis D."/>
            <person name="Chen Z.-H."/>
        </authorList>
    </citation>
    <scope>NUCLEOTIDE SEQUENCE</scope>
    <source>
        <strain evidence="15">Whitten #5841</strain>
        <tissue evidence="15">Leaf</tissue>
    </source>
</reference>
<dbReference type="EC" id="2.8.1.14" evidence="3"/>
<dbReference type="Proteomes" id="UP000825935">
    <property type="component" value="Chromosome 25"/>
</dbReference>
<comment type="function">
    <text evidence="1">Catalyzes the 2-thiolation of uridine at the wobble position (U34) of mitochondrial tRNA(Lys), tRNA(Glu) and tRNA(Gln). Required for the formation of 5-taurinomethyl-2-thiouridine (tm5s2U) of mitochondrial tRNA(Lys), tRNA(Glu), and tRNA(Gln) at the wobble position. ATP is required to activate the C2 atom of the wobble base.</text>
</comment>
<evidence type="ECO:0000256" key="3">
    <source>
        <dbReference type="ARBA" id="ARBA00011953"/>
    </source>
</evidence>
<dbReference type="InterPro" id="IPR046884">
    <property type="entry name" value="MnmA-like_central"/>
</dbReference>
<protein>
    <recommendedName>
        <fullName evidence="3">tRNA-5-taurinomethyluridine 2-sulfurtransferase</fullName>
        <ecNumber evidence="3">2.8.1.14</ecNumber>
    </recommendedName>
</protein>
<evidence type="ECO:0000256" key="4">
    <source>
        <dbReference type="ARBA" id="ARBA00022555"/>
    </source>
</evidence>
<dbReference type="OMA" id="WFVNSEG"/>
<feature type="compositionally biased region" description="Polar residues" evidence="12">
    <location>
        <begin position="71"/>
        <end position="89"/>
    </location>
</feature>
<dbReference type="InterPro" id="IPR004506">
    <property type="entry name" value="MnmA-like"/>
</dbReference>
<dbReference type="Pfam" id="PF20258">
    <property type="entry name" value="tRNA_Me_trans_C"/>
    <property type="match status" value="1"/>
</dbReference>
<gene>
    <name evidence="15" type="ORF">KP509_25G066900</name>
</gene>
<keyword evidence="6" id="KW-0819">tRNA processing</keyword>
<proteinExistence type="inferred from homology"/>
<dbReference type="PANTHER" id="PTHR43052:SF1">
    <property type="entry name" value="TRNA-5-TAURINOMETHYLURIDINE 2-SULFURTRANSFERASE"/>
    <property type="match status" value="1"/>
</dbReference>
<dbReference type="HAMAP" id="MF_00144">
    <property type="entry name" value="tRNA_thiouridyl_MnmA"/>
    <property type="match status" value="1"/>
</dbReference>
<keyword evidence="7" id="KW-0547">Nucleotide-binding</keyword>
<dbReference type="GO" id="GO:0008033">
    <property type="term" value="P:tRNA processing"/>
    <property type="evidence" value="ECO:0007669"/>
    <property type="project" value="UniProtKB-KW"/>
</dbReference>
<keyword evidence="5" id="KW-0808">Transferase</keyword>
<evidence type="ECO:0000256" key="11">
    <source>
        <dbReference type="ARBA" id="ARBA00049564"/>
    </source>
</evidence>
<sequence>MLHRAPFLSRLPACRHATLLSSSHARHIAAELARGASYSQLKVSDHGRLDCIYSSLDTLSPQLGIADDQHLNSSSSSNTAPQAFSSEASNSHSLLRSVTSTSTVEAQSAGLGLPNVPSQSTLSAETSASNPSPPSALSFLSSDEKSHIDETFLTCSEPGEKLRVGVLLSGGVDSSVALRLLLAAGHSCTAFYLKIWFQEDFENFWSSCPWEEDLKYAHAVCDEAGVELQVVQLTDHYWKHVVAHMIEEYKAGRTPNPDVLCNSRIKFGVFLEHVKDMGFDRIASGHYARVVRVNKDSGEVHSILQLSADKVKDQTYFLSHLSQSQLSKLIFPLGCISKDEVRKIAEWLGLPNKHRKDSQGICFLGKVKFSDFIARHLGEQEGRILEAETGNYLGNHRGYWFYTIGQRQGLRLSHGPWYVVDKDQANNVVFVSKEYFSPEKKRREFEVHALNWFNHELPKDLSNLQCKVRHGPGFYDCSLHFQDLDSAFVQLSKDDQGIAAGQYAAFYKENVCLGSGVITEFRNDRSSAVSIKALELAKMSSLPVNSLSKSKRKKLASLQKAKAETGKEEKIRSPRVFEWFPNFQTMMKKFVIWIRGE</sequence>
<evidence type="ECO:0000256" key="1">
    <source>
        <dbReference type="ARBA" id="ARBA00003986"/>
    </source>
</evidence>
<dbReference type="CDD" id="cd01998">
    <property type="entry name" value="MnmA_TRMU-like"/>
    <property type="match status" value="1"/>
</dbReference>
<evidence type="ECO:0000256" key="8">
    <source>
        <dbReference type="ARBA" id="ARBA00022840"/>
    </source>
</evidence>
<evidence type="ECO:0000313" key="15">
    <source>
        <dbReference type="EMBL" id="KAH7298959.1"/>
    </source>
</evidence>
<evidence type="ECO:0000256" key="10">
    <source>
        <dbReference type="ARBA" id="ARBA00023157"/>
    </source>
</evidence>